<protein>
    <recommendedName>
        <fullName evidence="2">Ig-like domain-containing protein</fullName>
    </recommendedName>
</protein>
<dbReference type="OrthoDB" id="1236981at2"/>
<keyword evidence="4" id="KW-1185">Reference proteome</keyword>
<evidence type="ECO:0000313" key="4">
    <source>
        <dbReference type="Proteomes" id="UP000093807"/>
    </source>
</evidence>
<evidence type="ECO:0000256" key="1">
    <source>
        <dbReference type="SAM" id="SignalP"/>
    </source>
</evidence>
<name>A0A199XWA7_9FLAO</name>
<evidence type="ECO:0000313" key="3">
    <source>
        <dbReference type="EMBL" id="OAZ05546.1"/>
    </source>
</evidence>
<sequence>MIKKLLFSSSFRSVYFFLALLFIFLSSTSAKAQCAGGDNAVEICNITDPSSASVNLFNLLSGNPSAGGVWKDVDKSGGFDKTTGILNAQQVKKSGIYHFSYTVPNVTGCADNTAELTVTIGGYAGVPAPNSSICNTELAFNLFQVFDGNFLSPQTGGIWKGNTTNLGLNDNLLDASVLNPGSTYSYTYTIPVVGNCPVPPPVTVFVTIYRSPISGVPTNISLCSNELSANTNFNLNNLLVGEDNDGTWTEFGTSEISDDDDNKVNLLAIYNKFGPGVYRFAYTVLSKSNVCADQKSEVEITIEKQRDYTGTTLLVNSDICENEITTATYTATLTQGNNPIPDGNYEVTYSVSGNLAIKTIQPFVGGKLVFPIERTNFQNVNDYTVKIEEIKQVTSTNICKANIGTVEDILHVYAIPNINSATLKIDPICQGENATVVISGISNLTNGTYAILYNLSGLNGATSISTDINVVGGTSSFLIPSNLIPVAGTTTITITKIVNKISNCSNSTTLKKEFIVNSLPILTNLVMTVNDVCQGSPTSVKLTGLENLLATTFAYTISGSNTVATKTISLNVIAGAVSFTIPSSEITNIGTTTITIANVTNASTGCSTVASFSKSFSINLIPSVPLAPNSQPFCTNDNATLGNLIPKGNQYIWYDAPTSTQPLVISTKLMTGKYYVRERNVSGCESNPTLVNVIITNVPIPVLAANGQNFCGIDKPTILSLANKTNFSGTIQWYDALNNGNLLENSKLLSEGATYYGFNFDNATNCTSSPLVVTVSLKDCTPTPDNFFIPDGFSPNGDGINDFFQIQNIEFVYPNYTIEIFNRYGNIVFKGDVNKPAWDGKNENSNFISGESATGVYFYSIHYNKDNLPPTQGQLYLNR</sequence>
<gene>
    <name evidence="3" type="ORF">FLB_00760</name>
</gene>
<dbReference type="AlphaFoldDB" id="A0A199XWA7"/>
<evidence type="ECO:0000259" key="2">
    <source>
        <dbReference type="Pfam" id="PF19081"/>
    </source>
</evidence>
<dbReference type="NCBIfam" id="TIGR04131">
    <property type="entry name" value="Bac_Flav_CTERM"/>
    <property type="match status" value="1"/>
</dbReference>
<feature type="signal peptide" evidence="1">
    <location>
        <begin position="1"/>
        <end position="32"/>
    </location>
</feature>
<dbReference type="InterPro" id="IPR026341">
    <property type="entry name" value="T9SS_type_B"/>
</dbReference>
<proteinExistence type="predicted"/>
<dbReference type="Pfam" id="PF13585">
    <property type="entry name" value="CHU_C"/>
    <property type="match status" value="1"/>
</dbReference>
<reference evidence="3 4" key="1">
    <citation type="submission" date="2016-06" db="EMBL/GenBank/DDBJ databases">
        <title>Draft genome sequence of Flavobacterium succinicans strain DD5b.</title>
        <authorList>
            <person name="Poehlein A."/>
            <person name="Daniel R."/>
            <person name="Simeonova D.D."/>
        </authorList>
    </citation>
    <scope>NUCLEOTIDE SEQUENCE [LARGE SCALE GENOMIC DNA]</scope>
    <source>
        <strain evidence="3 4">DD5b</strain>
    </source>
</reference>
<dbReference type="Pfam" id="PF19081">
    <property type="entry name" value="Ig_7"/>
    <property type="match status" value="1"/>
</dbReference>
<feature type="chain" id="PRO_5008287067" description="Ig-like domain-containing protein" evidence="1">
    <location>
        <begin position="33"/>
        <end position="879"/>
    </location>
</feature>
<feature type="domain" description="Ig-like" evidence="2">
    <location>
        <begin position="622"/>
        <end position="695"/>
    </location>
</feature>
<dbReference type="EMBL" id="JMTM01000004">
    <property type="protein sequence ID" value="OAZ05546.1"/>
    <property type="molecule type" value="Genomic_DNA"/>
</dbReference>
<accession>A0A199XWA7</accession>
<organism evidence="3 4">
    <name type="scientific">Flavobacterium succinicans</name>
    <dbReference type="NCBI Taxonomy" id="29536"/>
    <lineage>
        <taxon>Bacteria</taxon>
        <taxon>Pseudomonadati</taxon>
        <taxon>Bacteroidota</taxon>
        <taxon>Flavobacteriia</taxon>
        <taxon>Flavobacteriales</taxon>
        <taxon>Flavobacteriaceae</taxon>
        <taxon>Flavobacterium</taxon>
    </lineage>
</organism>
<dbReference type="RefSeq" id="WP_064713981.1">
    <property type="nucleotide sequence ID" value="NZ_JMTM01000004.1"/>
</dbReference>
<dbReference type="Proteomes" id="UP000093807">
    <property type="component" value="Unassembled WGS sequence"/>
</dbReference>
<dbReference type="PATRIC" id="fig|29536.5.peg.78"/>
<comment type="caution">
    <text evidence="3">The sequence shown here is derived from an EMBL/GenBank/DDBJ whole genome shotgun (WGS) entry which is preliminary data.</text>
</comment>
<dbReference type="InterPro" id="IPR044023">
    <property type="entry name" value="Ig_7"/>
</dbReference>
<keyword evidence="1" id="KW-0732">Signal</keyword>